<dbReference type="Ensembl" id="ENSCSET00000001833.1">
    <property type="protein sequence ID" value="ENSCSEP00000001801.1"/>
    <property type="gene ID" value="ENSCSEG00000001225.1"/>
</dbReference>
<evidence type="ECO:0000256" key="1">
    <source>
        <dbReference type="ARBA" id="ARBA00008535"/>
    </source>
</evidence>
<reference evidence="5" key="3">
    <citation type="submission" date="2025-09" db="UniProtKB">
        <authorList>
            <consortium name="Ensembl"/>
        </authorList>
    </citation>
    <scope>IDENTIFICATION</scope>
</reference>
<evidence type="ECO:0000313" key="6">
    <source>
        <dbReference type="Proteomes" id="UP000265120"/>
    </source>
</evidence>
<dbReference type="PANTHER" id="PTHR10903">
    <property type="entry name" value="GTPASE, IMAP FAMILY MEMBER-RELATED"/>
    <property type="match status" value="1"/>
</dbReference>
<dbReference type="AlphaFoldDB" id="A0A3P8UMB7"/>
<dbReference type="OMA" id="CMEMSDP"/>
<dbReference type="GeneTree" id="ENSGT01140000282522"/>
<proteinExistence type="inferred from homology"/>
<sequence length="147" mass="16148">MNCPLRVVLVGQERVGKSSAGNTILGKETFDCRFTMTPLTLTSQEDSAMVLGRRVSVVDTPGLFSSQLSEGQVKAELERAVELSSPGPHVFLLCVQLGRFTEQERKGLQMLEKILCPGVLPLPCFLCFSGGVGSRRRSHHRLSKMNE</sequence>
<dbReference type="Pfam" id="PF04548">
    <property type="entry name" value="AIG1"/>
    <property type="match status" value="1"/>
</dbReference>
<keyword evidence="2" id="KW-0547">Nucleotide-binding</keyword>
<protein>
    <submittedName>
        <fullName evidence="5">Si:ch211-113e8.6</fullName>
    </submittedName>
</protein>
<dbReference type="InterPro" id="IPR045058">
    <property type="entry name" value="GIMA/IAN/Toc"/>
</dbReference>
<dbReference type="Proteomes" id="UP000265120">
    <property type="component" value="Chromosome 13"/>
</dbReference>
<evidence type="ECO:0000313" key="5">
    <source>
        <dbReference type="Ensembl" id="ENSCSEP00000001801.1"/>
    </source>
</evidence>
<dbReference type="GO" id="GO:0005525">
    <property type="term" value="F:GTP binding"/>
    <property type="evidence" value="ECO:0007669"/>
    <property type="project" value="UniProtKB-KW"/>
</dbReference>
<name>A0A3P8UMB7_CYNSE</name>
<evidence type="ECO:0000256" key="2">
    <source>
        <dbReference type="ARBA" id="ARBA00022741"/>
    </source>
</evidence>
<evidence type="ECO:0000256" key="3">
    <source>
        <dbReference type="ARBA" id="ARBA00023134"/>
    </source>
</evidence>
<dbReference type="Gene3D" id="3.40.50.300">
    <property type="entry name" value="P-loop containing nucleotide triphosphate hydrolases"/>
    <property type="match status" value="1"/>
</dbReference>
<comment type="similarity">
    <text evidence="1">Belongs to the TRAFAC class TrmE-Era-EngA-EngB-Septin-like GTPase superfamily. AIG1/Toc34/Toc159-like paraseptin GTPase family. IAN subfamily.</text>
</comment>
<dbReference type="InterPro" id="IPR006703">
    <property type="entry name" value="G_AIG1"/>
</dbReference>
<dbReference type="InParanoid" id="A0A3P8UMB7"/>
<dbReference type="PROSITE" id="PS51720">
    <property type="entry name" value="G_AIG1"/>
    <property type="match status" value="1"/>
</dbReference>
<feature type="domain" description="AIG1-type G" evidence="4">
    <location>
        <begin position="2"/>
        <end position="147"/>
    </location>
</feature>
<accession>A0A3P8UMB7</accession>
<reference evidence="5" key="2">
    <citation type="submission" date="2025-08" db="UniProtKB">
        <authorList>
            <consortium name="Ensembl"/>
        </authorList>
    </citation>
    <scope>IDENTIFICATION</scope>
</reference>
<dbReference type="PANTHER" id="PTHR10903:SF170">
    <property type="entry name" value="GTPASE IMAP FAMILY MEMBER 7"/>
    <property type="match status" value="1"/>
</dbReference>
<dbReference type="InterPro" id="IPR027417">
    <property type="entry name" value="P-loop_NTPase"/>
</dbReference>
<organism evidence="5 6">
    <name type="scientific">Cynoglossus semilaevis</name>
    <name type="common">Tongue sole</name>
    <dbReference type="NCBI Taxonomy" id="244447"/>
    <lineage>
        <taxon>Eukaryota</taxon>
        <taxon>Metazoa</taxon>
        <taxon>Chordata</taxon>
        <taxon>Craniata</taxon>
        <taxon>Vertebrata</taxon>
        <taxon>Euteleostomi</taxon>
        <taxon>Actinopterygii</taxon>
        <taxon>Neopterygii</taxon>
        <taxon>Teleostei</taxon>
        <taxon>Neoteleostei</taxon>
        <taxon>Acanthomorphata</taxon>
        <taxon>Carangaria</taxon>
        <taxon>Pleuronectiformes</taxon>
        <taxon>Pleuronectoidei</taxon>
        <taxon>Cynoglossidae</taxon>
        <taxon>Cynoglossinae</taxon>
        <taxon>Cynoglossus</taxon>
    </lineage>
</organism>
<keyword evidence="3" id="KW-0342">GTP-binding</keyword>
<keyword evidence="6" id="KW-1185">Reference proteome</keyword>
<evidence type="ECO:0000259" key="4">
    <source>
        <dbReference type="PROSITE" id="PS51720"/>
    </source>
</evidence>
<dbReference type="SUPFAM" id="SSF52540">
    <property type="entry name" value="P-loop containing nucleoside triphosphate hydrolases"/>
    <property type="match status" value="1"/>
</dbReference>
<reference evidence="5 6" key="1">
    <citation type="journal article" date="2014" name="Nat. Genet.">
        <title>Whole-genome sequence of a flatfish provides insights into ZW sex chromosome evolution and adaptation to a benthic lifestyle.</title>
        <authorList>
            <person name="Chen S."/>
            <person name="Zhang G."/>
            <person name="Shao C."/>
            <person name="Huang Q."/>
            <person name="Liu G."/>
            <person name="Zhang P."/>
            <person name="Song W."/>
            <person name="An N."/>
            <person name="Chalopin D."/>
            <person name="Volff J.N."/>
            <person name="Hong Y."/>
            <person name="Li Q."/>
            <person name="Sha Z."/>
            <person name="Zhou H."/>
            <person name="Xie M."/>
            <person name="Yu Q."/>
            <person name="Liu Y."/>
            <person name="Xiang H."/>
            <person name="Wang N."/>
            <person name="Wu K."/>
            <person name="Yang C."/>
            <person name="Zhou Q."/>
            <person name="Liao X."/>
            <person name="Yang L."/>
            <person name="Hu Q."/>
            <person name="Zhang J."/>
            <person name="Meng L."/>
            <person name="Jin L."/>
            <person name="Tian Y."/>
            <person name="Lian J."/>
            <person name="Yang J."/>
            <person name="Miao G."/>
            <person name="Liu S."/>
            <person name="Liang Z."/>
            <person name="Yan F."/>
            <person name="Li Y."/>
            <person name="Sun B."/>
            <person name="Zhang H."/>
            <person name="Zhang J."/>
            <person name="Zhu Y."/>
            <person name="Du M."/>
            <person name="Zhao Y."/>
            <person name="Schartl M."/>
            <person name="Tang Q."/>
            <person name="Wang J."/>
        </authorList>
    </citation>
    <scope>NUCLEOTIDE SEQUENCE</scope>
</reference>